<dbReference type="PANTHER" id="PTHR33988:SF2">
    <property type="entry name" value="ENDORIBONUCLEASE MAZF"/>
    <property type="match status" value="1"/>
</dbReference>
<comment type="similarity">
    <text evidence="1 3">Belongs to the PemK/MazF family.</text>
</comment>
<gene>
    <name evidence="4" type="ORF">BSO21_10750</name>
</gene>
<dbReference type="PIRSF" id="PIRSF033490">
    <property type="entry name" value="MazF"/>
    <property type="match status" value="1"/>
</dbReference>
<name>A0ABX3GT12_9BACL</name>
<dbReference type="Gene3D" id="2.30.30.110">
    <property type="match status" value="1"/>
</dbReference>
<evidence type="ECO:0000256" key="3">
    <source>
        <dbReference type="PIRNR" id="PIRNR033490"/>
    </source>
</evidence>
<keyword evidence="2" id="KW-1277">Toxin-antitoxin system</keyword>
<organism evidence="4 5">
    <name type="scientific">Paenibacillus odorifer</name>
    <dbReference type="NCBI Taxonomy" id="189426"/>
    <lineage>
        <taxon>Bacteria</taxon>
        <taxon>Bacillati</taxon>
        <taxon>Bacillota</taxon>
        <taxon>Bacilli</taxon>
        <taxon>Bacillales</taxon>
        <taxon>Paenibacillaceae</taxon>
        <taxon>Paenibacillus</taxon>
    </lineage>
</organism>
<evidence type="ECO:0000256" key="2">
    <source>
        <dbReference type="ARBA" id="ARBA00022649"/>
    </source>
</evidence>
<accession>A0ABX3GT12</accession>
<evidence type="ECO:0000313" key="4">
    <source>
        <dbReference type="EMBL" id="OMD34637.1"/>
    </source>
</evidence>
<dbReference type="RefSeq" id="WP_076218646.1">
    <property type="nucleotide sequence ID" value="NZ_MPVP01000050.1"/>
</dbReference>
<evidence type="ECO:0000313" key="5">
    <source>
        <dbReference type="Proteomes" id="UP000187158"/>
    </source>
</evidence>
<keyword evidence="3" id="KW-0378">Hydrolase</keyword>
<protein>
    <recommendedName>
        <fullName evidence="3">mRNA interferase</fullName>
        <ecNumber evidence="3">3.1.-.-</ecNumber>
    </recommendedName>
</protein>
<dbReference type="Pfam" id="PF02452">
    <property type="entry name" value="PemK_toxin"/>
    <property type="match status" value="1"/>
</dbReference>
<evidence type="ECO:0000256" key="1">
    <source>
        <dbReference type="ARBA" id="ARBA00007521"/>
    </source>
</evidence>
<dbReference type="InterPro" id="IPR011067">
    <property type="entry name" value="Plasmid_toxin/cell-grow_inhib"/>
</dbReference>
<dbReference type="EMBL" id="MPVP01000050">
    <property type="protein sequence ID" value="OMD34637.1"/>
    <property type="molecule type" value="Genomic_DNA"/>
</dbReference>
<dbReference type="Proteomes" id="UP000187158">
    <property type="component" value="Unassembled WGS sequence"/>
</dbReference>
<sequence length="115" mass="13231">MIIEPKRGEIWWVKFDSYQGHEQGGNRPVLIIQNDKGNKYSPTVIVAAISHSKRKDLPVHYYINKSYEMPKDSMVLLEQLRTIDKTRLQSCSTQLTIEDMKQVDQALIVSLGLTL</sequence>
<dbReference type="InterPro" id="IPR003477">
    <property type="entry name" value="PemK-like"/>
</dbReference>
<keyword evidence="3" id="KW-0540">Nuclease</keyword>
<comment type="caution">
    <text evidence="4">The sequence shown here is derived from an EMBL/GenBank/DDBJ whole genome shotgun (WGS) entry which is preliminary data.</text>
</comment>
<keyword evidence="3" id="KW-0255">Endonuclease</keyword>
<reference evidence="4 5" key="1">
    <citation type="submission" date="2016-11" db="EMBL/GenBank/DDBJ databases">
        <title>Paenibacillus species isolates.</title>
        <authorList>
            <person name="Beno S.M."/>
        </authorList>
    </citation>
    <scope>NUCLEOTIDE SEQUENCE [LARGE SCALE GENOMIC DNA]</scope>
    <source>
        <strain evidence="4 5">FSL H7-0433</strain>
    </source>
</reference>
<proteinExistence type="inferred from homology"/>
<comment type="function">
    <text evidence="3">Toxic component of a type II toxin-antitoxin (TA) system.</text>
</comment>
<dbReference type="PANTHER" id="PTHR33988">
    <property type="entry name" value="ENDORIBONUCLEASE MAZF-RELATED"/>
    <property type="match status" value="1"/>
</dbReference>
<keyword evidence="5" id="KW-1185">Reference proteome</keyword>
<dbReference type="EC" id="3.1.-.-" evidence="3"/>
<dbReference type="SUPFAM" id="SSF50118">
    <property type="entry name" value="Cell growth inhibitor/plasmid maintenance toxic component"/>
    <property type="match status" value="1"/>
</dbReference>